<evidence type="ECO:0000256" key="1">
    <source>
        <dbReference type="ARBA" id="ARBA00006056"/>
    </source>
</evidence>
<dbReference type="InterPro" id="IPR043144">
    <property type="entry name" value="Mal/L-sulf/L-lact_DH-like_ah"/>
</dbReference>
<dbReference type="PANTHER" id="PTHR11091:SF0">
    <property type="entry name" value="MALATE DEHYDROGENASE"/>
    <property type="match status" value="1"/>
</dbReference>
<gene>
    <name evidence="3" type="ORF">H5P27_04355</name>
</gene>
<evidence type="ECO:0000256" key="2">
    <source>
        <dbReference type="ARBA" id="ARBA00023002"/>
    </source>
</evidence>
<evidence type="ECO:0000313" key="4">
    <source>
        <dbReference type="Proteomes" id="UP000526501"/>
    </source>
</evidence>
<keyword evidence="2" id="KW-0560">Oxidoreductase</keyword>
<dbReference type="AlphaFoldDB" id="A0A7X1E713"/>
<dbReference type="InterPro" id="IPR003767">
    <property type="entry name" value="Malate/L-lactate_DH-like"/>
</dbReference>
<dbReference type="InterPro" id="IPR043143">
    <property type="entry name" value="Mal/L-sulf/L-lact_DH-like_NADP"/>
</dbReference>
<dbReference type="SUPFAM" id="SSF89733">
    <property type="entry name" value="L-sulfolactate dehydrogenase-like"/>
    <property type="match status" value="1"/>
</dbReference>
<keyword evidence="4" id="KW-1185">Reference proteome</keyword>
<comment type="similarity">
    <text evidence="1">Belongs to the LDH2/MDH2 oxidoreductase family.</text>
</comment>
<name>A0A7X1E713_9BACT</name>
<dbReference type="Gene3D" id="3.30.1370.60">
    <property type="entry name" value="Hypothetical oxidoreductase yiak, domain 2"/>
    <property type="match status" value="1"/>
</dbReference>
<accession>A0A7X1E713</accession>
<dbReference type="RefSeq" id="WP_185659154.1">
    <property type="nucleotide sequence ID" value="NZ_CAWPOO010000006.1"/>
</dbReference>
<protein>
    <submittedName>
        <fullName evidence="3">Ldh family oxidoreductase</fullName>
    </submittedName>
</protein>
<proteinExistence type="inferred from homology"/>
<dbReference type="PANTHER" id="PTHR11091">
    <property type="entry name" value="OXIDOREDUCTASE-RELATED"/>
    <property type="match status" value="1"/>
</dbReference>
<organism evidence="3 4">
    <name type="scientific">Pelagicoccus albus</name>
    <dbReference type="NCBI Taxonomy" id="415222"/>
    <lineage>
        <taxon>Bacteria</taxon>
        <taxon>Pseudomonadati</taxon>
        <taxon>Verrucomicrobiota</taxon>
        <taxon>Opitutia</taxon>
        <taxon>Puniceicoccales</taxon>
        <taxon>Pelagicoccaceae</taxon>
        <taxon>Pelagicoccus</taxon>
    </lineage>
</organism>
<comment type="caution">
    <text evidence="3">The sequence shown here is derived from an EMBL/GenBank/DDBJ whole genome shotgun (WGS) entry which is preliminary data.</text>
</comment>
<dbReference type="Proteomes" id="UP000526501">
    <property type="component" value="Unassembled WGS sequence"/>
</dbReference>
<dbReference type="Pfam" id="PF02615">
    <property type="entry name" value="Ldh_2"/>
    <property type="match status" value="1"/>
</dbReference>
<reference evidence="3 4" key="1">
    <citation type="submission" date="2020-07" db="EMBL/GenBank/DDBJ databases">
        <authorList>
            <person name="Feng X."/>
        </authorList>
    </citation>
    <scope>NUCLEOTIDE SEQUENCE [LARGE SCALE GENOMIC DNA]</scope>
    <source>
        <strain evidence="3 4">JCM23202</strain>
    </source>
</reference>
<dbReference type="InterPro" id="IPR036111">
    <property type="entry name" value="Mal/L-sulfo/L-lacto_DH-like_sf"/>
</dbReference>
<sequence>MSEVFKVVQEETHNALVEAAYKHRGYSAEESAYAAKFSAYASTHGIRTHNALKALHLDHLFGSGSQGCVPDAKIEKLESRFEASQTWNANKKLGQATAYEALETCIELADKYGVGQVSVDNAFHYLWGGGYVMEAAKRGYIAYTNCTAALAEVVPFGGKYPTLGTNPHSWGFPTVDAVGFPIVIDWATSVIAMGRVQQLAREGASLPPNAAVDKDGNPTTDPKQAAALIPFGAHKGYGLSLINEIVGGFIGGSLPTIRNRSWEQADEKHTACFYFQVIHPDAVSSGAFAKSRNQSQNVKAVIEDILGHGNESCLLPGQIEAGAAKKTAANGGLLFTDAEIAAFNELAEECGSPVWDADSFAIAKS</sequence>
<dbReference type="EMBL" id="JACHVC010000006">
    <property type="protein sequence ID" value="MBC2605270.1"/>
    <property type="molecule type" value="Genomic_DNA"/>
</dbReference>
<evidence type="ECO:0000313" key="3">
    <source>
        <dbReference type="EMBL" id="MBC2605270.1"/>
    </source>
</evidence>
<dbReference type="GO" id="GO:0016491">
    <property type="term" value="F:oxidoreductase activity"/>
    <property type="evidence" value="ECO:0007669"/>
    <property type="project" value="UniProtKB-KW"/>
</dbReference>
<dbReference type="Gene3D" id="1.10.1530.10">
    <property type="match status" value="1"/>
</dbReference>